<reference evidence="1 2" key="1">
    <citation type="submission" date="2019-04" db="EMBL/GenBank/DDBJ databases">
        <title>Fungal friends and foes A comparative genomics study of 23 Aspergillus species from section Flavi.</title>
        <authorList>
            <consortium name="DOE Joint Genome Institute"/>
            <person name="Kjaerbolling I."/>
            <person name="Vesth T.C."/>
            <person name="Frisvad J.C."/>
            <person name="Nybo J.L."/>
            <person name="Theobald S."/>
            <person name="Kildgaard S."/>
            <person name="Petersen T.I."/>
            <person name="Kuo A."/>
            <person name="Sato A."/>
            <person name="Lyhne E.K."/>
            <person name="Kogle M.E."/>
            <person name="Wiebenga A."/>
            <person name="Kun R.S."/>
            <person name="Lubbers R.J."/>
            <person name="Makela M.R."/>
            <person name="Barry K."/>
            <person name="Chovatia M."/>
            <person name="Clum A."/>
            <person name="Daum C."/>
            <person name="Haridas S."/>
            <person name="He G."/>
            <person name="LaButti K."/>
            <person name="Lipzen A."/>
            <person name="Mondo S."/>
            <person name="Pangilinan J."/>
            <person name="Riley R."/>
            <person name="Salamov A."/>
            <person name="Simmons B.A."/>
            <person name="Magnuson J.K."/>
            <person name="Henrissat B."/>
            <person name="Mortensen U.H."/>
            <person name="Larsen T.O."/>
            <person name="De vries R.P."/>
            <person name="Grigoriev I.V."/>
            <person name="Machida M."/>
            <person name="Baker S.E."/>
            <person name="Andersen M.R."/>
        </authorList>
    </citation>
    <scope>NUCLEOTIDE SEQUENCE [LARGE SCALE GENOMIC DNA]</scope>
    <source>
        <strain evidence="1 2">CBS 117618</strain>
    </source>
</reference>
<dbReference type="Proteomes" id="UP000326532">
    <property type="component" value="Unassembled WGS sequence"/>
</dbReference>
<gene>
    <name evidence="1" type="ORF">BDV34DRAFT_179223</name>
</gene>
<sequence>MPNILQARVTRKFRLLIPPIPQQRGSCLLQSSKCLPIHLWKMYYCVAFRRKSSNIARSIGSELCQRLGKTFEDTLVIGHTNISTSQLAFQT</sequence>
<evidence type="ECO:0000313" key="2">
    <source>
        <dbReference type="Proteomes" id="UP000326532"/>
    </source>
</evidence>
<name>A0A5N6D7M5_ASPPA</name>
<organism evidence="1 2">
    <name type="scientific">Aspergillus parasiticus</name>
    <dbReference type="NCBI Taxonomy" id="5067"/>
    <lineage>
        <taxon>Eukaryota</taxon>
        <taxon>Fungi</taxon>
        <taxon>Dikarya</taxon>
        <taxon>Ascomycota</taxon>
        <taxon>Pezizomycotina</taxon>
        <taxon>Eurotiomycetes</taxon>
        <taxon>Eurotiomycetidae</taxon>
        <taxon>Eurotiales</taxon>
        <taxon>Aspergillaceae</taxon>
        <taxon>Aspergillus</taxon>
        <taxon>Aspergillus subgen. Circumdati</taxon>
    </lineage>
</organism>
<dbReference type="EMBL" id="ML735028">
    <property type="protein sequence ID" value="KAB8201038.1"/>
    <property type="molecule type" value="Genomic_DNA"/>
</dbReference>
<proteinExistence type="predicted"/>
<keyword evidence="2" id="KW-1185">Reference proteome</keyword>
<accession>A0A5N6D7M5</accession>
<dbReference type="VEuPathDB" id="FungiDB:BDV34DRAFT_179223"/>
<evidence type="ECO:0000313" key="1">
    <source>
        <dbReference type="EMBL" id="KAB8201038.1"/>
    </source>
</evidence>
<protein>
    <submittedName>
        <fullName evidence="1">Uncharacterized protein</fullName>
    </submittedName>
</protein>
<dbReference type="AlphaFoldDB" id="A0A5N6D7M5"/>